<feature type="region of interest" description="Disordered" evidence="1">
    <location>
        <begin position="124"/>
        <end position="149"/>
    </location>
</feature>
<protein>
    <submittedName>
        <fullName evidence="2">Uncharacterized protein</fullName>
    </submittedName>
</protein>
<reference evidence="2 3" key="1">
    <citation type="journal article" date="2015" name="Biotechnol. Bioeng.">
        <title>Genome sequence and phenotypic characterization of Caulobacter segnis.</title>
        <authorList>
            <person name="Patel S."/>
            <person name="Fletcher B."/>
            <person name="Scott D.C."/>
            <person name="Ely B."/>
        </authorList>
    </citation>
    <scope>NUCLEOTIDE SEQUENCE [LARGE SCALE GENOMIC DNA]</scope>
    <source>
        <strain evidence="2 3">TK0059</strain>
    </source>
</reference>
<sequence length="149" mass="17003">MAMSQDPPEERLSPAAFGVADVAPWGEPDDDRLEFLRDDPEVDWTNVFVRRGARDHLAGKARADNPYKREDPRSVFADDVVGWREGWMASASYHGHFNRPAWRAFEQDLRRWLAVQALIDQGGFAARGEPDPINPFPRPPADLDRPRRP</sequence>
<evidence type="ECO:0000256" key="1">
    <source>
        <dbReference type="SAM" id="MobiDB-lite"/>
    </source>
</evidence>
<evidence type="ECO:0000313" key="3">
    <source>
        <dbReference type="Proteomes" id="UP000240527"/>
    </source>
</evidence>
<gene>
    <name evidence="2" type="ORF">B7G68_12710</name>
</gene>
<dbReference type="EMBL" id="CP027850">
    <property type="protein sequence ID" value="AVQ02631.1"/>
    <property type="molecule type" value="Genomic_DNA"/>
</dbReference>
<accession>A0ABN5IVV0</accession>
<evidence type="ECO:0000313" key="2">
    <source>
        <dbReference type="EMBL" id="AVQ02631.1"/>
    </source>
</evidence>
<name>A0ABN5IVV0_9CAUL</name>
<proteinExistence type="predicted"/>
<keyword evidence="3" id="KW-1185">Reference proteome</keyword>
<organism evidence="2 3">
    <name type="scientific">Caulobacter segnis</name>
    <dbReference type="NCBI Taxonomy" id="88688"/>
    <lineage>
        <taxon>Bacteria</taxon>
        <taxon>Pseudomonadati</taxon>
        <taxon>Pseudomonadota</taxon>
        <taxon>Alphaproteobacteria</taxon>
        <taxon>Caulobacterales</taxon>
        <taxon>Caulobacteraceae</taxon>
        <taxon>Caulobacter</taxon>
    </lineage>
</organism>
<dbReference type="Proteomes" id="UP000240527">
    <property type="component" value="Chromosome"/>
</dbReference>